<dbReference type="PRINTS" id="PR00364">
    <property type="entry name" value="DISEASERSIST"/>
</dbReference>
<sequence length="244" mass="25607">MCQLPPAAADFAARDLDRRLLVDGLADVHGPRVTVVWGPEGVGKTELAVRVAHELRPSFPDGQWYVALNGDGPSAGTEPKPVADVLADLLIAIGVPANALPRSAEARAAVLRARISDRRVLLVLDGARNVQEVRALLPGTPSAAVLITSRSALGELPGARRHSVAALTVDESLAMLNAMLGENRVRAEITAARELADACAGVPQALRAASARLLADPRLSLGDLVRELPPAPGRQRELHYAVAG</sequence>
<dbReference type="InterPro" id="IPR027417">
    <property type="entry name" value="P-loop_NTPase"/>
</dbReference>
<gene>
    <name evidence="2" type="ORF">F8566_02430</name>
</gene>
<dbReference type="Gene3D" id="3.40.50.300">
    <property type="entry name" value="P-loop containing nucleotide triphosphate hydrolases"/>
    <property type="match status" value="1"/>
</dbReference>
<reference evidence="2 3" key="1">
    <citation type="submission" date="2019-09" db="EMBL/GenBank/DDBJ databases">
        <title>Actinomadura physcomitrii sp. nov., a novel actinomycete isolated from moss [Physcomitrium sphaericum (Ludw) Fuernr].</title>
        <authorList>
            <person name="Zhuang X."/>
            <person name="Liu C."/>
        </authorList>
    </citation>
    <scope>NUCLEOTIDE SEQUENCE [LARGE SCALE GENOMIC DNA]</scope>
    <source>
        <strain evidence="2 3">HMC1</strain>
    </source>
</reference>
<dbReference type="OrthoDB" id="5521887at2"/>
<dbReference type="Pfam" id="PF13401">
    <property type="entry name" value="AAA_22"/>
    <property type="match status" value="1"/>
</dbReference>
<dbReference type="Proteomes" id="UP000468735">
    <property type="component" value="Unassembled WGS sequence"/>
</dbReference>
<dbReference type="PANTHER" id="PTHR47691:SF3">
    <property type="entry name" value="HTH-TYPE TRANSCRIPTIONAL REGULATOR RV0890C-RELATED"/>
    <property type="match status" value="1"/>
</dbReference>
<dbReference type="SMART" id="SM00382">
    <property type="entry name" value="AAA"/>
    <property type="match status" value="1"/>
</dbReference>
<evidence type="ECO:0000313" key="3">
    <source>
        <dbReference type="Proteomes" id="UP000468735"/>
    </source>
</evidence>
<proteinExistence type="predicted"/>
<keyword evidence="3" id="KW-1185">Reference proteome</keyword>
<keyword evidence="2" id="KW-0547">Nucleotide-binding</keyword>
<dbReference type="EMBL" id="WBMT01000001">
    <property type="protein sequence ID" value="KAB2352780.1"/>
    <property type="molecule type" value="Genomic_DNA"/>
</dbReference>
<keyword evidence="2" id="KW-0067">ATP-binding</keyword>
<protein>
    <submittedName>
        <fullName evidence="2">ATP-binding protein</fullName>
    </submittedName>
</protein>
<accession>A0A6H9Z0S9</accession>
<dbReference type="SUPFAM" id="SSF52540">
    <property type="entry name" value="P-loop containing nucleoside triphosphate hydrolases"/>
    <property type="match status" value="1"/>
</dbReference>
<organism evidence="2 3">
    <name type="scientific">Actinomadura rudentiformis</name>
    <dbReference type="NCBI Taxonomy" id="359158"/>
    <lineage>
        <taxon>Bacteria</taxon>
        <taxon>Bacillati</taxon>
        <taxon>Actinomycetota</taxon>
        <taxon>Actinomycetes</taxon>
        <taxon>Streptosporangiales</taxon>
        <taxon>Thermomonosporaceae</taxon>
        <taxon>Actinomadura</taxon>
    </lineage>
</organism>
<dbReference type="InterPro" id="IPR049945">
    <property type="entry name" value="AAA_22"/>
</dbReference>
<evidence type="ECO:0000259" key="1">
    <source>
        <dbReference type="SMART" id="SM00382"/>
    </source>
</evidence>
<dbReference type="AlphaFoldDB" id="A0A6H9Z0S9"/>
<evidence type="ECO:0000313" key="2">
    <source>
        <dbReference type="EMBL" id="KAB2352780.1"/>
    </source>
</evidence>
<feature type="domain" description="AAA+ ATPase" evidence="1">
    <location>
        <begin position="30"/>
        <end position="180"/>
    </location>
</feature>
<comment type="caution">
    <text evidence="2">The sequence shown here is derived from an EMBL/GenBank/DDBJ whole genome shotgun (WGS) entry which is preliminary data.</text>
</comment>
<dbReference type="GO" id="GO:0043531">
    <property type="term" value="F:ADP binding"/>
    <property type="evidence" value="ECO:0007669"/>
    <property type="project" value="InterPro"/>
</dbReference>
<name>A0A6H9Z0S9_9ACTN</name>
<dbReference type="PANTHER" id="PTHR47691">
    <property type="entry name" value="REGULATOR-RELATED"/>
    <property type="match status" value="1"/>
</dbReference>
<dbReference type="InterPro" id="IPR003593">
    <property type="entry name" value="AAA+_ATPase"/>
</dbReference>
<dbReference type="GO" id="GO:0005524">
    <property type="term" value="F:ATP binding"/>
    <property type="evidence" value="ECO:0007669"/>
    <property type="project" value="UniProtKB-KW"/>
</dbReference>